<evidence type="ECO:0000313" key="3">
    <source>
        <dbReference type="Proteomes" id="UP000019141"/>
    </source>
</evidence>
<dbReference type="GO" id="GO:0008410">
    <property type="term" value="F:CoA-transferase activity"/>
    <property type="evidence" value="ECO:0007669"/>
    <property type="project" value="TreeGrafter"/>
</dbReference>
<reference evidence="2 3" key="1">
    <citation type="journal article" date="2014" name="Nature">
        <title>An environmental bacterial taxon with a large and distinct metabolic repertoire.</title>
        <authorList>
            <person name="Wilson M.C."/>
            <person name="Mori T."/>
            <person name="Ruckert C."/>
            <person name="Uria A.R."/>
            <person name="Helf M.J."/>
            <person name="Takada K."/>
            <person name="Gernert C."/>
            <person name="Steffens U.A."/>
            <person name="Heycke N."/>
            <person name="Schmitt S."/>
            <person name="Rinke C."/>
            <person name="Helfrich E.J."/>
            <person name="Brachmann A.O."/>
            <person name="Gurgui C."/>
            <person name="Wakimoto T."/>
            <person name="Kracht M."/>
            <person name="Crusemann M."/>
            <person name="Hentschel U."/>
            <person name="Abe I."/>
            <person name="Matsunaga S."/>
            <person name="Kalinowski J."/>
            <person name="Takeyama H."/>
            <person name="Piel J."/>
        </authorList>
    </citation>
    <scope>NUCLEOTIDE SEQUENCE [LARGE SCALE GENOMIC DNA]</scope>
    <source>
        <strain evidence="3">TSY1</strain>
    </source>
</reference>
<evidence type="ECO:0000256" key="1">
    <source>
        <dbReference type="ARBA" id="ARBA00022679"/>
    </source>
</evidence>
<sequence length="397" mass="43088">MPGANHSILDGIRVLDFGRYIAGPFAATMLGDMGAEVIRIERREGSEDRFVAPVGASGEGAMFLGINRNKKGMTLDPMTEKGQEIAHRLVATSDVVVANLPINILKRMRLDYDTLVAVKPDIILVNPSTFGPDGPYANRVGFDTVVQAMSGAMSLTGFPGAPVREIVPFEDFGTALSGAFGALAALFERQKSGQGQVVDVSLLATGITVMQTLLIERAMTGIVREQQGNTSFHASPADTYQTKDGWLLVSVLGNPMFRRWARLVERPDLIDDPRCASDIKRGDHYELINEVMGAWCASRTTQACIDALEEARIPCGPVYEVDQTLNDPQVKARELLQPVDYPGLGDVPLPATPVRLSRTPGGIRHRAPLIGEHTEEIMHELGYSDAEIAALRAEQVI</sequence>
<protein>
    <submittedName>
        <fullName evidence="2">Formyl-CoA transferase</fullName>
    </submittedName>
</protein>
<dbReference type="SUPFAM" id="SSF89796">
    <property type="entry name" value="CoA-transferase family III (CaiB/BaiF)"/>
    <property type="match status" value="1"/>
</dbReference>
<dbReference type="Pfam" id="PF02515">
    <property type="entry name" value="CoA_transf_3"/>
    <property type="match status" value="1"/>
</dbReference>
<comment type="caution">
    <text evidence="2">The sequence shown here is derived from an EMBL/GenBank/DDBJ whole genome shotgun (WGS) entry which is preliminary data.</text>
</comment>
<dbReference type="EMBL" id="AZHW01000901">
    <property type="protein sequence ID" value="ETW95569.1"/>
    <property type="molecule type" value="Genomic_DNA"/>
</dbReference>
<evidence type="ECO:0000313" key="2">
    <source>
        <dbReference type="EMBL" id="ETW95569.1"/>
    </source>
</evidence>
<dbReference type="InterPro" id="IPR044855">
    <property type="entry name" value="CoA-Trfase_III_dom3_sf"/>
</dbReference>
<dbReference type="Gene3D" id="3.40.50.10540">
    <property type="entry name" value="Crotonobetainyl-coa:carnitine coa-transferase, domain 1"/>
    <property type="match status" value="1"/>
</dbReference>
<dbReference type="InterPro" id="IPR023606">
    <property type="entry name" value="CoA-Trfase_III_dom_1_sf"/>
</dbReference>
<dbReference type="Gene3D" id="3.30.1540.10">
    <property type="entry name" value="formyl-coa transferase, domain 3"/>
    <property type="match status" value="1"/>
</dbReference>
<dbReference type="HOGENOM" id="CLU_033975_0_0_7"/>
<keyword evidence="3" id="KW-1185">Reference proteome</keyword>
<organism evidence="2 3">
    <name type="scientific">Entotheonella factor</name>
    <dbReference type="NCBI Taxonomy" id="1429438"/>
    <lineage>
        <taxon>Bacteria</taxon>
        <taxon>Pseudomonadati</taxon>
        <taxon>Nitrospinota/Tectimicrobiota group</taxon>
        <taxon>Candidatus Tectimicrobiota</taxon>
        <taxon>Candidatus Entotheonellia</taxon>
        <taxon>Candidatus Entotheonellales</taxon>
        <taxon>Candidatus Entotheonellaceae</taxon>
        <taxon>Candidatus Entotheonella</taxon>
    </lineage>
</organism>
<proteinExistence type="predicted"/>
<dbReference type="InterPro" id="IPR003673">
    <property type="entry name" value="CoA-Trfase_fam_III"/>
</dbReference>
<dbReference type="Proteomes" id="UP000019141">
    <property type="component" value="Unassembled WGS sequence"/>
</dbReference>
<keyword evidence="1 2" id="KW-0808">Transferase</keyword>
<accession>W4LCB6</accession>
<dbReference type="PATRIC" id="fig|1429438.4.peg.5711"/>
<dbReference type="PANTHER" id="PTHR48207:SF3">
    <property type="entry name" value="SUCCINATE--HYDROXYMETHYLGLUTARATE COA-TRANSFERASE"/>
    <property type="match status" value="1"/>
</dbReference>
<dbReference type="InterPro" id="IPR050483">
    <property type="entry name" value="CoA-transferase_III_domain"/>
</dbReference>
<dbReference type="AlphaFoldDB" id="W4LCB6"/>
<name>W4LCB6_ENTF1</name>
<dbReference type="PANTHER" id="PTHR48207">
    <property type="entry name" value="SUCCINATE--HYDROXYMETHYLGLUTARATE COA-TRANSFERASE"/>
    <property type="match status" value="1"/>
</dbReference>
<gene>
    <name evidence="2" type="ORF">ETSY1_30000</name>
</gene>